<evidence type="ECO:0000313" key="2">
    <source>
        <dbReference type="Proteomes" id="UP000266272"/>
    </source>
</evidence>
<sequence>MASPAPQVQVLDRSDYTKQYLVTLENAHPLPQLAAGDIRIQSRIISITTNNFGYARLGHLFGWWNVWPVAPSLPAPYNNASKYGRISSWGYGEVIESQNPKVPVGTKLYGYLPIGDYPEILRVTVEEKTGHILETSERRAALMHIYNRYLPFPPQTNLIADKVSRGWDSVMRPLFETGYLLNRYAFAWDIAKRTHPLGISLPWSQDNANLADAVVVLLGASGKTALAFAQQLRQGRPAEHEPRKIVAVGSASSRRFTEGTGLFNDVLLYSDATSPDTITKLGIDASTKVLLANFGGRGTVDEELHTLITQVSTNTVVLMIGGDPTGKRSSLGALTEVPGSGVVQCNASGLRDTAMEIDGTATHFENLSYEWTRLKESGTINGMKLQWGKGMQEFTEGWDALCSGKIEPTLGLVYEV</sequence>
<organism evidence="1 2">
    <name type="scientific">Trichoderma arundinaceum</name>
    <dbReference type="NCBI Taxonomy" id="490622"/>
    <lineage>
        <taxon>Eukaryota</taxon>
        <taxon>Fungi</taxon>
        <taxon>Dikarya</taxon>
        <taxon>Ascomycota</taxon>
        <taxon>Pezizomycotina</taxon>
        <taxon>Sordariomycetes</taxon>
        <taxon>Hypocreomycetidae</taxon>
        <taxon>Hypocreales</taxon>
        <taxon>Hypocreaceae</taxon>
        <taxon>Trichoderma</taxon>
    </lineage>
</organism>
<evidence type="ECO:0000313" key="1">
    <source>
        <dbReference type="EMBL" id="RFU78353.1"/>
    </source>
</evidence>
<name>A0A395NR03_TRIAR</name>
<dbReference type="InterPro" id="IPR021276">
    <property type="entry name" value="DUF2855"/>
</dbReference>
<dbReference type="AlphaFoldDB" id="A0A395NR03"/>
<dbReference type="Proteomes" id="UP000266272">
    <property type="component" value="Unassembled WGS sequence"/>
</dbReference>
<dbReference type="EMBL" id="PXOA01000215">
    <property type="protein sequence ID" value="RFU78353.1"/>
    <property type="molecule type" value="Genomic_DNA"/>
</dbReference>
<accession>A0A395NR03</accession>
<reference evidence="1 2" key="1">
    <citation type="journal article" date="2018" name="PLoS Pathog.">
        <title>Evolution of structural diversity of trichothecenes, a family of toxins produced by plant pathogenic and entomopathogenic fungi.</title>
        <authorList>
            <person name="Proctor R.H."/>
            <person name="McCormick S.P."/>
            <person name="Kim H.S."/>
            <person name="Cardoza R.E."/>
            <person name="Stanley A.M."/>
            <person name="Lindo L."/>
            <person name="Kelly A."/>
            <person name="Brown D.W."/>
            <person name="Lee T."/>
            <person name="Vaughan M.M."/>
            <person name="Alexander N.J."/>
            <person name="Busman M."/>
            <person name="Gutierrez S."/>
        </authorList>
    </citation>
    <scope>NUCLEOTIDE SEQUENCE [LARGE SCALE GENOMIC DNA]</scope>
    <source>
        <strain evidence="1 2">IBT 40837</strain>
    </source>
</reference>
<keyword evidence="2" id="KW-1185">Reference proteome</keyword>
<comment type="caution">
    <text evidence="1">The sequence shown here is derived from an EMBL/GenBank/DDBJ whole genome shotgun (WGS) entry which is preliminary data.</text>
</comment>
<dbReference type="STRING" id="490622.A0A395NR03"/>
<dbReference type="OrthoDB" id="192702at2759"/>
<gene>
    <name evidence="1" type="ORF">TARUN_3875</name>
</gene>
<dbReference type="Pfam" id="PF11017">
    <property type="entry name" value="DUF2855"/>
    <property type="match status" value="1"/>
</dbReference>
<protein>
    <submittedName>
        <fullName evidence="1">Uncharacterized protein</fullName>
    </submittedName>
</protein>
<proteinExistence type="predicted"/>